<dbReference type="GO" id="GO:0009307">
    <property type="term" value="P:DNA restriction-modification system"/>
    <property type="evidence" value="ECO:0007669"/>
    <property type="project" value="UniProtKB-KW"/>
</dbReference>
<name>B8HE53_PSECP</name>
<dbReference type="RefSeq" id="WP_015936311.1">
    <property type="nucleotide sequence ID" value="NC_011886.1"/>
</dbReference>
<protein>
    <recommendedName>
        <fullName evidence="4">Type I restriction modification DNA specificity domain-containing protein</fullName>
    </recommendedName>
</protein>
<feature type="domain" description="Type I restriction modification DNA specificity" evidence="4">
    <location>
        <begin position="246"/>
        <end position="340"/>
    </location>
</feature>
<dbReference type="Proteomes" id="UP000002505">
    <property type="component" value="Chromosome"/>
</dbReference>
<dbReference type="CDD" id="cd17278">
    <property type="entry name" value="RMtype1_S_LdeBORF1052P-TRD2-CR2"/>
    <property type="match status" value="1"/>
</dbReference>
<evidence type="ECO:0000256" key="3">
    <source>
        <dbReference type="ARBA" id="ARBA00023125"/>
    </source>
</evidence>
<dbReference type="InterPro" id="IPR044946">
    <property type="entry name" value="Restrct_endonuc_typeI_TRD_sf"/>
</dbReference>
<dbReference type="PANTHER" id="PTHR30408">
    <property type="entry name" value="TYPE-1 RESTRICTION ENZYME ECOKI SPECIFICITY PROTEIN"/>
    <property type="match status" value="1"/>
</dbReference>
<dbReference type="KEGG" id="ach:Achl_1095"/>
<keyword evidence="2" id="KW-0680">Restriction system</keyword>
<keyword evidence="6" id="KW-1185">Reference proteome</keyword>
<keyword evidence="3" id="KW-0238">DNA-binding</keyword>
<dbReference type="HOGENOM" id="CLU_021095_2_1_11"/>
<dbReference type="AlphaFoldDB" id="B8HE53"/>
<dbReference type="REBASE" id="19864">
    <property type="entry name" value="S.AchA6I"/>
</dbReference>
<dbReference type="InterPro" id="IPR000055">
    <property type="entry name" value="Restrct_endonuc_typeI_TRD"/>
</dbReference>
<dbReference type="EMBL" id="CP001341">
    <property type="protein sequence ID" value="ACL39088.1"/>
    <property type="molecule type" value="Genomic_DNA"/>
</dbReference>
<gene>
    <name evidence="5" type="ordered locus">Achl_1095</name>
</gene>
<dbReference type="STRING" id="452863.Achl_1095"/>
<dbReference type="Pfam" id="PF01420">
    <property type="entry name" value="Methylase_S"/>
    <property type="match status" value="2"/>
</dbReference>
<dbReference type="eggNOG" id="COG0732">
    <property type="taxonomic scope" value="Bacteria"/>
</dbReference>
<dbReference type="OrthoDB" id="9798929at2"/>
<evidence type="ECO:0000313" key="6">
    <source>
        <dbReference type="Proteomes" id="UP000002505"/>
    </source>
</evidence>
<dbReference type="Gene3D" id="3.90.220.20">
    <property type="entry name" value="DNA methylase specificity domains"/>
    <property type="match status" value="2"/>
</dbReference>
<reference evidence="5" key="1">
    <citation type="submission" date="2009-01" db="EMBL/GenBank/DDBJ databases">
        <title>Complete sequence of chromosome of Arthrobacter chlorophenolicus A6.</title>
        <authorList>
            <consortium name="US DOE Joint Genome Institute"/>
            <person name="Lucas S."/>
            <person name="Copeland A."/>
            <person name="Lapidus A."/>
            <person name="Glavina del Rio T."/>
            <person name="Tice H."/>
            <person name="Bruce D."/>
            <person name="Goodwin L."/>
            <person name="Pitluck S."/>
            <person name="Goltsman E."/>
            <person name="Clum A."/>
            <person name="Larimer F."/>
            <person name="Land M."/>
            <person name="Hauser L."/>
            <person name="Kyrpides N."/>
            <person name="Mikhailova N."/>
            <person name="Jansson J."/>
            <person name="Richardson P."/>
        </authorList>
    </citation>
    <scope>NUCLEOTIDE SEQUENCE [LARGE SCALE GENOMIC DNA]</scope>
    <source>
        <strain evidence="5">A6</strain>
    </source>
</reference>
<dbReference type="InterPro" id="IPR052021">
    <property type="entry name" value="Type-I_RS_S_subunit"/>
</dbReference>
<evidence type="ECO:0000259" key="4">
    <source>
        <dbReference type="Pfam" id="PF01420"/>
    </source>
</evidence>
<sequence>MSERRTRPLSSYIRIKHGFAFPGTGFSDDPSFPTLVTPGNFAIGGGFKGTKTKTYSGEYPPEYKLSPGDLMVSMTDLSKEGDTLGLPAIVPEGNFLHNQRIGLVEIIDPNVDSRFLSYFLRTDSYRAHILATASGSTVRHTSPSRIGAFETCLPSLNAQRSIAEVLGALDDKIAANTRISAISSDLAGLLYDREAARVESQPMSKVLRPILGGTPARSKGEEFWGGARLWASAKDITGADFGVVTDTAEKITDRAVDTTKAKALPSGSVILTARGTVGTVGRLAVPASFNQSCYGFVPGLVPAAVLYFGVLRATERAKEIAHGSVFDTITMKTFDHLSVPDFNSTELATTEAILGPLMDSITAAVVQNSTLAATRDALLPQLMSGKLRVKDAEKTLEDAGV</sequence>
<organism evidence="5 6">
    <name type="scientific">Pseudarthrobacter chlorophenolicus (strain ATCC 700700 / DSM 12829 / CIP 107037 / JCM 12360 / KCTC 9906 / NCIMB 13794 / A6)</name>
    <name type="common">Arthrobacter chlorophenolicus</name>
    <dbReference type="NCBI Taxonomy" id="452863"/>
    <lineage>
        <taxon>Bacteria</taxon>
        <taxon>Bacillati</taxon>
        <taxon>Actinomycetota</taxon>
        <taxon>Actinomycetes</taxon>
        <taxon>Micrococcales</taxon>
        <taxon>Micrococcaceae</taxon>
        <taxon>Pseudarthrobacter</taxon>
    </lineage>
</organism>
<evidence type="ECO:0000256" key="2">
    <source>
        <dbReference type="ARBA" id="ARBA00022747"/>
    </source>
</evidence>
<proteinExistence type="inferred from homology"/>
<feature type="domain" description="Type I restriction modification DNA specificity" evidence="4">
    <location>
        <begin position="75"/>
        <end position="180"/>
    </location>
</feature>
<comment type="similarity">
    <text evidence="1">Belongs to the type-I restriction system S methylase family.</text>
</comment>
<dbReference type="SUPFAM" id="SSF116734">
    <property type="entry name" value="DNA methylase specificity domain"/>
    <property type="match status" value="2"/>
</dbReference>
<dbReference type="PANTHER" id="PTHR30408:SF12">
    <property type="entry name" value="TYPE I RESTRICTION ENZYME MJAVIII SPECIFICITY SUBUNIT"/>
    <property type="match status" value="1"/>
</dbReference>
<accession>B8HE53</accession>
<dbReference type="GO" id="GO:0003677">
    <property type="term" value="F:DNA binding"/>
    <property type="evidence" value="ECO:0007669"/>
    <property type="project" value="UniProtKB-KW"/>
</dbReference>
<evidence type="ECO:0000313" key="5">
    <source>
        <dbReference type="EMBL" id="ACL39088.1"/>
    </source>
</evidence>
<dbReference type="CDD" id="cd17243">
    <property type="entry name" value="RMtype1_S_AchA6I-TRD2-CR2_like"/>
    <property type="match status" value="1"/>
</dbReference>
<evidence type="ECO:0000256" key="1">
    <source>
        <dbReference type="ARBA" id="ARBA00010923"/>
    </source>
</evidence>